<accession>A0AAD9PRJ8</accession>
<dbReference type="SUPFAM" id="SSF49785">
    <property type="entry name" value="Galactose-binding domain-like"/>
    <property type="match status" value="2"/>
</dbReference>
<evidence type="ECO:0000313" key="4">
    <source>
        <dbReference type="Proteomes" id="UP001249851"/>
    </source>
</evidence>
<name>A0AAD9PRJ8_ACRCE</name>
<dbReference type="FunFam" id="2.60.120.260:FF:000016">
    <property type="entry name" value="Contactin-associated protein-like 4 isoform 1"/>
    <property type="match status" value="1"/>
</dbReference>
<dbReference type="Gene3D" id="3.50.4.10">
    <property type="entry name" value="Hepatocyte Growth Factor"/>
    <property type="match status" value="1"/>
</dbReference>
<dbReference type="InterPro" id="IPR000421">
    <property type="entry name" value="FA58C"/>
</dbReference>
<feature type="domain" description="F5/8 type C" evidence="1">
    <location>
        <begin position="1"/>
        <end position="159"/>
    </location>
</feature>
<comment type="caution">
    <text evidence="3">The sequence shown here is derived from an EMBL/GenBank/DDBJ whole genome shotgun (WGS) entry which is preliminary data.</text>
</comment>
<dbReference type="Pfam" id="PF00754">
    <property type="entry name" value="F5_F8_type_C"/>
    <property type="match status" value="2"/>
</dbReference>
<feature type="domain" description="Apple" evidence="2">
    <location>
        <begin position="193"/>
        <end position="277"/>
    </location>
</feature>
<dbReference type="Gene3D" id="2.60.120.260">
    <property type="entry name" value="Galactose-binding domain-like"/>
    <property type="match status" value="2"/>
</dbReference>
<dbReference type="EMBL" id="JARQWQ010000171">
    <property type="protein sequence ID" value="KAK2547704.1"/>
    <property type="molecule type" value="Genomic_DNA"/>
</dbReference>
<dbReference type="SMART" id="SM00473">
    <property type="entry name" value="PAN_AP"/>
    <property type="match status" value="2"/>
</dbReference>
<reference evidence="3" key="1">
    <citation type="journal article" date="2023" name="G3 (Bethesda)">
        <title>Whole genome assembly and annotation of the endangered Caribbean coral Acropora cervicornis.</title>
        <authorList>
            <person name="Selwyn J.D."/>
            <person name="Vollmer S.V."/>
        </authorList>
    </citation>
    <scope>NUCLEOTIDE SEQUENCE</scope>
    <source>
        <strain evidence="3">K2</strain>
    </source>
</reference>
<dbReference type="InterPro" id="IPR008979">
    <property type="entry name" value="Galactose-bd-like_sf"/>
</dbReference>
<dbReference type="CDD" id="cd00057">
    <property type="entry name" value="FA58C"/>
    <property type="match status" value="2"/>
</dbReference>
<dbReference type="PROSITE" id="PS50022">
    <property type="entry name" value="FA58C_3"/>
    <property type="match status" value="2"/>
</dbReference>
<evidence type="ECO:0000313" key="3">
    <source>
        <dbReference type="EMBL" id="KAK2547704.1"/>
    </source>
</evidence>
<reference evidence="3" key="2">
    <citation type="journal article" date="2023" name="Science">
        <title>Genomic signatures of disease resistance in endangered staghorn corals.</title>
        <authorList>
            <person name="Vollmer S.V."/>
            <person name="Selwyn J.D."/>
            <person name="Despard B.A."/>
            <person name="Roesel C.L."/>
        </authorList>
    </citation>
    <scope>NUCLEOTIDE SEQUENCE</scope>
    <source>
        <strain evidence="3">K2</strain>
    </source>
</reference>
<feature type="domain" description="F5/8 type C" evidence="1">
    <location>
        <begin position="327"/>
        <end position="451"/>
    </location>
</feature>
<dbReference type="PROSITE" id="PS50948">
    <property type="entry name" value="PAN"/>
    <property type="match status" value="2"/>
</dbReference>
<protein>
    <submittedName>
        <fullName evidence="3">Discoidin</fullName>
    </submittedName>
</protein>
<dbReference type="Proteomes" id="UP001249851">
    <property type="component" value="Unassembled WGS sequence"/>
</dbReference>
<keyword evidence="4" id="KW-1185">Reference proteome</keyword>
<dbReference type="SUPFAM" id="SSF57414">
    <property type="entry name" value="Hairpin loop containing domain-like"/>
    <property type="match status" value="1"/>
</dbReference>
<proteinExistence type="predicted"/>
<dbReference type="AlphaFoldDB" id="A0AAD9PRJ8"/>
<dbReference type="PANTHER" id="PTHR24543">
    <property type="entry name" value="MULTICOPPER OXIDASE-RELATED"/>
    <property type="match status" value="1"/>
</dbReference>
<dbReference type="InterPro" id="IPR003609">
    <property type="entry name" value="Pan_app"/>
</dbReference>
<evidence type="ECO:0000259" key="2">
    <source>
        <dbReference type="PROSITE" id="PS50948"/>
    </source>
</evidence>
<dbReference type="SMART" id="SM00231">
    <property type="entry name" value="FA58C"/>
    <property type="match status" value="2"/>
</dbReference>
<organism evidence="3 4">
    <name type="scientific">Acropora cervicornis</name>
    <name type="common">Staghorn coral</name>
    <dbReference type="NCBI Taxonomy" id="6130"/>
    <lineage>
        <taxon>Eukaryota</taxon>
        <taxon>Metazoa</taxon>
        <taxon>Cnidaria</taxon>
        <taxon>Anthozoa</taxon>
        <taxon>Hexacorallia</taxon>
        <taxon>Scleractinia</taxon>
        <taxon>Astrocoeniina</taxon>
        <taxon>Acroporidae</taxon>
        <taxon>Acropora</taxon>
    </lineage>
</organism>
<dbReference type="PANTHER" id="PTHR24543:SF325">
    <property type="entry name" value="F5_8 TYPE C DOMAIN-CONTAINING PROTEIN"/>
    <property type="match status" value="1"/>
</dbReference>
<dbReference type="Pfam" id="PF00024">
    <property type="entry name" value="PAN_1"/>
    <property type="match status" value="2"/>
</dbReference>
<sequence length="587" mass="66739">MENGGVLDEQITASSELNDNSAAYQGRLNVNESVQGSTVKSGAWVAGTSDQSQWLQVDLYDEESLISRVATQGRNQDDSWGLANSQWVERYNLQYSNDGRDFEYYHEQGKSKAKEFTGNTDENSIVSHDLIPPIRGRYIRFRPTAWHQHISMRVELYGCCDSLSVIVCEGQTKEIRCESISKIPVLWANYDECRQIEFGDAVSDSRLSDDHVIHVYHVQNEPSCRAKCFLEPDCVAYNYGKNNEGNLQCELCNKSHLQVPTNHVMVTPGFIFHPVAKVLDTADWWTIERGHAFLVMDYLNPCITNPCPHSFTCQVGFRDQGYRCVIACNRSMGMESGKILDKQITASSITNALHAAHQGRLNFQEVVERGGAKKSGSWSALKKDQNQWLQVDLLRQESVVTSVATQGRNRNSLWGKHNQWVKSYKLQYSNNGVDFEYYKDARQNSAKHFNGKCNTELINGEVGFQGASTRYTEHRPLRGKNRRLNETLKRAIQIETTNEVCRGEYAISGMFLKGHTFKTITVDSPTSCDSLCIQDVRCQSYNFIIGKNICELNNRTKEARPEDFVDDPWRFYMKGGFSRGVEVISYI</sequence>
<evidence type="ECO:0000259" key="1">
    <source>
        <dbReference type="PROSITE" id="PS50022"/>
    </source>
</evidence>
<gene>
    <name evidence="3" type="ORF">P5673_032267</name>
</gene>
<dbReference type="PROSITE" id="PS01286">
    <property type="entry name" value="FA58C_2"/>
    <property type="match status" value="1"/>
</dbReference>
<feature type="domain" description="Apple" evidence="2">
    <location>
        <begin position="501"/>
        <end position="576"/>
    </location>
</feature>